<dbReference type="Pfam" id="PF10673">
    <property type="entry name" value="DUF2487"/>
    <property type="match status" value="1"/>
</dbReference>
<proteinExistence type="predicted"/>
<organism evidence="1 2">
    <name type="scientific">Paenibacillus tianjinensis</name>
    <dbReference type="NCBI Taxonomy" id="2810347"/>
    <lineage>
        <taxon>Bacteria</taxon>
        <taxon>Bacillati</taxon>
        <taxon>Bacillota</taxon>
        <taxon>Bacilli</taxon>
        <taxon>Bacillales</taxon>
        <taxon>Paenibacillaceae</taxon>
        <taxon>Paenibacillus</taxon>
    </lineage>
</organism>
<name>A0ABX7L5P2_9BACL</name>
<dbReference type="InterPro" id="IPR019615">
    <property type="entry name" value="DUF2487"/>
</dbReference>
<protein>
    <submittedName>
        <fullName evidence="1">DUF2487 family protein</fullName>
    </submittedName>
</protein>
<accession>A0ABX7L5P2</accession>
<dbReference type="EMBL" id="CP070969">
    <property type="protein sequence ID" value="QSF43177.1"/>
    <property type="molecule type" value="Genomic_DNA"/>
</dbReference>
<dbReference type="RefSeq" id="WP_206100826.1">
    <property type="nucleotide sequence ID" value="NZ_CP070969.1"/>
</dbReference>
<evidence type="ECO:0000313" key="1">
    <source>
        <dbReference type="EMBL" id="QSF43177.1"/>
    </source>
</evidence>
<reference evidence="1 2" key="1">
    <citation type="submission" date="2021-02" db="EMBL/GenBank/DDBJ databases">
        <title>Paenibacillus tianjinensis sp. nov.</title>
        <authorList>
            <person name="Liu H."/>
        </authorList>
    </citation>
    <scope>NUCLEOTIDE SEQUENCE [LARGE SCALE GENOMIC DNA]</scope>
    <source>
        <strain evidence="1 2">TB2019</strain>
    </source>
</reference>
<evidence type="ECO:0000313" key="2">
    <source>
        <dbReference type="Proteomes" id="UP000663452"/>
    </source>
</evidence>
<keyword evidence="2" id="KW-1185">Reference proteome</keyword>
<sequence length="141" mass="15697">MKFSSFTAESWEENNKYYDTCLLPFTGLHGGESPTEAAAMLEQLRDLLDLVEQPFQGRIVTYPAVQYATEHTVATLNDVCRKVKSNQFQYVIVATAAAELSSGELYESDLVLSLSGFESMQRGLVKSEISDKIQAMWKGGK</sequence>
<gene>
    <name evidence="1" type="ORF">JRJ22_18035</name>
</gene>
<dbReference type="Proteomes" id="UP000663452">
    <property type="component" value="Chromosome"/>
</dbReference>